<feature type="transmembrane region" description="Helical" evidence="1">
    <location>
        <begin position="14"/>
        <end position="35"/>
    </location>
</feature>
<keyword evidence="3" id="KW-1185">Reference proteome</keyword>
<dbReference type="AlphaFoldDB" id="A0A3M7S376"/>
<name>A0A3M7S376_BRAPC</name>
<keyword evidence="1" id="KW-0472">Membrane</keyword>
<evidence type="ECO:0000313" key="2">
    <source>
        <dbReference type="EMBL" id="RNA30222.1"/>
    </source>
</evidence>
<reference evidence="2 3" key="1">
    <citation type="journal article" date="2018" name="Sci. Rep.">
        <title>Genomic signatures of local adaptation to the degree of environmental predictability in rotifers.</title>
        <authorList>
            <person name="Franch-Gras L."/>
            <person name="Hahn C."/>
            <person name="Garcia-Roger E.M."/>
            <person name="Carmona M.J."/>
            <person name="Serra M."/>
            <person name="Gomez A."/>
        </authorList>
    </citation>
    <scope>NUCLEOTIDE SEQUENCE [LARGE SCALE GENOMIC DNA]</scope>
    <source>
        <strain evidence="2">HYR1</strain>
    </source>
</reference>
<gene>
    <name evidence="2" type="ORF">BpHYR1_052285</name>
</gene>
<evidence type="ECO:0000256" key="1">
    <source>
        <dbReference type="SAM" id="Phobius"/>
    </source>
</evidence>
<comment type="caution">
    <text evidence="2">The sequence shown here is derived from an EMBL/GenBank/DDBJ whole genome shotgun (WGS) entry which is preliminary data.</text>
</comment>
<dbReference type="Proteomes" id="UP000276133">
    <property type="component" value="Unassembled WGS sequence"/>
</dbReference>
<keyword evidence="1" id="KW-0812">Transmembrane</keyword>
<dbReference type="EMBL" id="REGN01002113">
    <property type="protein sequence ID" value="RNA30222.1"/>
    <property type="molecule type" value="Genomic_DNA"/>
</dbReference>
<accession>A0A3M7S376</accession>
<protein>
    <submittedName>
        <fullName evidence="2">Uncharacterized protein</fullName>
    </submittedName>
</protein>
<keyword evidence="1" id="KW-1133">Transmembrane helix</keyword>
<proteinExistence type="predicted"/>
<sequence length="63" mass="7391">MELTSTLIDFSEEVSLIIELEISLFTMLSWLSLLLKPYIRMFLTLQCFILTGDKLFNQDPVEF</sequence>
<organism evidence="2 3">
    <name type="scientific">Brachionus plicatilis</name>
    <name type="common">Marine rotifer</name>
    <name type="synonym">Brachionus muelleri</name>
    <dbReference type="NCBI Taxonomy" id="10195"/>
    <lineage>
        <taxon>Eukaryota</taxon>
        <taxon>Metazoa</taxon>
        <taxon>Spiralia</taxon>
        <taxon>Gnathifera</taxon>
        <taxon>Rotifera</taxon>
        <taxon>Eurotatoria</taxon>
        <taxon>Monogononta</taxon>
        <taxon>Pseudotrocha</taxon>
        <taxon>Ploima</taxon>
        <taxon>Brachionidae</taxon>
        <taxon>Brachionus</taxon>
    </lineage>
</organism>
<evidence type="ECO:0000313" key="3">
    <source>
        <dbReference type="Proteomes" id="UP000276133"/>
    </source>
</evidence>